<dbReference type="Pfam" id="PF13242">
    <property type="entry name" value="Hydrolase_like"/>
    <property type="match status" value="1"/>
</dbReference>
<dbReference type="SUPFAM" id="SSF56784">
    <property type="entry name" value="HAD-like"/>
    <property type="match status" value="1"/>
</dbReference>
<keyword evidence="6" id="KW-1185">Reference proteome</keyword>
<evidence type="ECO:0000256" key="2">
    <source>
        <dbReference type="PIRSR" id="PIRSR000915-1"/>
    </source>
</evidence>
<gene>
    <name evidence="5" type="ORF">HMPREF0202_02942</name>
</gene>
<dbReference type="PIRSF" id="PIRSF000915">
    <property type="entry name" value="PGP-type_phosphatase"/>
    <property type="match status" value="1"/>
</dbReference>
<dbReference type="GO" id="GO:0046872">
    <property type="term" value="F:metal ion binding"/>
    <property type="evidence" value="ECO:0007669"/>
    <property type="project" value="UniProtKB-KW"/>
</dbReference>
<dbReference type="GO" id="GO:0005737">
    <property type="term" value="C:cytoplasm"/>
    <property type="evidence" value="ECO:0007669"/>
    <property type="project" value="TreeGrafter"/>
</dbReference>
<proteinExistence type="inferred from homology"/>
<protein>
    <recommendedName>
        <fullName evidence="7">HAD hydrolase, family IIA</fullName>
    </recommendedName>
</protein>
<evidence type="ECO:0008006" key="7">
    <source>
        <dbReference type="Google" id="ProtNLM"/>
    </source>
</evidence>
<dbReference type="RefSeq" id="WP_023052459.1">
    <property type="nucleotide sequence ID" value="NZ_CP173060.2"/>
</dbReference>
<evidence type="ECO:0000256" key="1">
    <source>
        <dbReference type="PIRNR" id="PIRNR000915"/>
    </source>
</evidence>
<feature type="binding site" evidence="4">
    <location>
        <position position="10"/>
    </location>
    <ligand>
        <name>Mg(2+)</name>
        <dbReference type="ChEBI" id="CHEBI:18420"/>
    </ligand>
</feature>
<feature type="binding site" evidence="3">
    <location>
        <position position="189"/>
    </location>
    <ligand>
        <name>substrate</name>
    </ligand>
</feature>
<name>U7UUS3_9FUSO</name>
<dbReference type="NCBIfam" id="TIGR01460">
    <property type="entry name" value="HAD-SF-IIA"/>
    <property type="match status" value="1"/>
</dbReference>
<dbReference type="PANTHER" id="PTHR19288">
    <property type="entry name" value="4-NITROPHENYLPHOSPHATASE-RELATED"/>
    <property type="match status" value="1"/>
</dbReference>
<organism evidence="5 6">
    <name type="scientific">Cetobacterium somerae ATCC BAA-474</name>
    <dbReference type="NCBI Taxonomy" id="1319815"/>
    <lineage>
        <taxon>Bacteria</taxon>
        <taxon>Fusobacteriati</taxon>
        <taxon>Fusobacteriota</taxon>
        <taxon>Fusobacteriia</taxon>
        <taxon>Fusobacteriales</taxon>
        <taxon>Fusobacteriaceae</taxon>
        <taxon>Cetobacterium</taxon>
    </lineage>
</organism>
<dbReference type="Proteomes" id="UP000017081">
    <property type="component" value="Unassembled WGS sequence"/>
</dbReference>
<evidence type="ECO:0000313" key="6">
    <source>
        <dbReference type="Proteomes" id="UP000017081"/>
    </source>
</evidence>
<dbReference type="InterPro" id="IPR036412">
    <property type="entry name" value="HAD-like_sf"/>
</dbReference>
<dbReference type="InterPro" id="IPR006357">
    <property type="entry name" value="HAD-SF_hydro_IIA"/>
</dbReference>
<dbReference type="HOGENOM" id="CLU_043473_1_2_0"/>
<dbReference type="GO" id="GO:0016791">
    <property type="term" value="F:phosphatase activity"/>
    <property type="evidence" value="ECO:0007669"/>
    <property type="project" value="TreeGrafter"/>
</dbReference>
<evidence type="ECO:0000256" key="4">
    <source>
        <dbReference type="PIRSR" id="PIRSR000915-3"/>
    </source>
</evidence>
<dbReference type="STRING" id="1319815.HMPREF0202_02942"/>
<dbReference type="Gene3D" id="3.40.50.1000">
    <property type="entry name" value="HAD superfamily/HAD-like"/>
    <property type="match status" value="2"/>
</dbReference>
<comment type="caution">
    <text evidence="5">The sequence shown here is derived from an EMBL/GenBank/DDBJ whole genome shotgun (WGS) entry which is preliminary data.</text>
</comment>
<feature type="binding site" evidence="4">
    <location>
        <position position="12"/>
    </location>
    <ligand>
        <name>Mg(2+)</name>
        <dbReference type="ChEBI" id="CHEBI:18420"/>
    </ligand>
</feature>
<feature type="active site" description="Nucleophile" evidence="2">
    <location>
        <position position="10"/>
    </location>
</feature>
<dbReference type="AlphaFoldDB" id="U7UUS3"/>
<reference evidence="5 6" key="1">
    <citation type="submission" date="2013-08" db="EMBL/GenBank/DDBJ databases">
        <authorList>
            <person name="Weinstock G."/>
            <person name="Sodergren E."/>
            <person name="Wylie T."/>
            <person name="Fulton L."/>
            <person name="Fulton R."/>
            <person name="Fronick C."/>
            <person name="O'Laughlin M."/>
            <person name="Godfrey J."/>
            <person name="Miner T."/>
            <person name="Herter B."/>
            <person name="Appelbaum E."/>
            <person name="Cordes M."/>
            <person name="Lek S."/>
            <person name="Wollam A."/>
            <person name="Pepin K.H."/>
            <person name="Palsikar V.B."/>
            <person name="Mitreva M."/>
            <person name="Wilson R.K."/>
        </authorList>
    </citation>
    <scope>NUCLEOTIDE SEQUENCE [LARGE SCALE GENOMIC DNA]</scope>
    <source>
        <strain evidence="5 6">ATCC BAA-474</strain>
    </source>
</reference>
<dbReference type="PANTHER" id="PTHR19288:SF46">
    <property type="entry name" value="HALOACID DEHALOGENASE-LIKE HYDROLASE DOMAIN-CONTAINING PROTEIN 2"/>
    <property type="match status" value="1"/>
</dbReference>
<feature type="active site" description="Proton donor" evidence="2">
    <location>
        <position position="12"/>
    </location>
</feature>
<sequence>MKDYKGYLFDIDGTIVLGDVLIPGAKEKIEELRKCGKKIGFYTNNSSKNPKSYIEKFTKLGIETELKEIITAGGVLADYLKNSCKDKKIFMVGTKDYKNYCKDLEIQIFDENDEFDFSEIDIVVVTLDSELNYKKLEIACKLLHRNVEYLAANEDLVYPVEDGVFLPDCKAICNIIELCTKKIPKYFGKPKKAMLDYALRNLNLLKDEVVIVGDRLYTDIASGYINGCDTILVLTGEAKRDSKSVYNPTYILDSIADI</sequence>
<dbReference type="Pfam" id="PF13344">
    <property type="entry name" value="Hydrolase_6"/>
    <property type="match status" value="1"/>
</dbReference>
<dbReference type="eggNOG" id="COG0647">
    <property type="taxonomic scope" value="Bacteria"/>
</dbReference>
<dbReference type="EMBL" id="AXZF01000202">
    <property type="protein sequence ID" value="ERT63172.1"/>
    <property type="molecule type" value="Genomic_DNA"/>
</dbReference>
<feature type="binding site" evidence="4">
    <location>
        <position position="214"/>
    </location>
    <ligand>
        <name>Mg(2+)</name>
        <dbReference type="ChEBI" id="CHEBI:18420"/>
    </ligand>
</feature>
<dbReference type="InterPro" id="IPR023214">
    <property type="entry name" value="HAD_sf"/>
</dbReference>
<comment type="similarity">
    <text evidence="1">Belongs to the HAD-like hydrolase superfamily.</text>
</comment>
<evidence type="ECO:0000313" key="5">
    <source>
        <dbReference type="EMBL" id="ERT63172.1"/>
    </source>
</evidence>
<evidence type="ECO:0000256" key="3">
    <source>
        <dbReference type="PIRSR" id="PIRSR000915-2"/>
    </source>
</evidence>
<keyword evidence="4" id="KW-0479">Metal-binding</keyword>
<keyword evidence="4" id="KW-0460">Magnesium</keyword>
<comment type="cofactor">
    <cofactor evidence="4">
        <name>Mg(2+)</name>
        <dbReference type="ChEBI" id="CHEBI:18420"/>
    </cofactor>
    <text evidence="4">Divalent metal ions. Mg(2+) is the most effective.</text>
</comment>
<accession>U7UUS3</accession>